<proteinExistence type="predicted"/>
<name>A0ABW7X0G2_9NOCA</name>
<comment type="caution">
    <text evidence="3">The sequence shown here is derived from an EMBL/GenBank/DDBJ whole genome shotgun (WGS) entry which is preliminary data.</text>
</comment>
<evidence type="ECO:0000256" key="2">
    <source>
        <dbReference type="SAM" id="Phobius"/>
    </source>
</evidence>
<feature type="transmembrane region" description="Helical" evidence="2">
    <location>
        <begin position="12"/>
        <end position="31"/>
    </location>
</feature>
<keyword evidence="2" id="KW-0812">Transmembrane</keyword>
<feature type="compositionally biased region" description="Low complexity" evidence="1">
    <location>
        <begin position="44"/>
        <end position="62"/>
    </location>
</feature>
<sequence>MERRWRLSWSTAARVMAGVVAAFVIVLSLLVRHDPTADPDEPAVLLPPISSPSVPSPTSTDG</sequence>
<keyword evidence="2" id="KW-0472">Membrane</keyword>
<gene>
    <name evidence="3" type="ORF">ACH49W_14555</name>
</gene>
<keyword evidence="4" id="KW-1185">Reference proteome</keyword>
<protein>
    <submittedName>
        <fullName evidence="3">Uncharacterized protein</fullName>
    </submittedName>
</protein>
<reference evidence="3 4" key="1">
    <citation type="submission" date="2024-10" db="EMBL/GenBank/DDBJ databases">
        <title>The Natural Products Discovery Center: Release of the First 8490 Sequenced Strains for Exploring Actinobacteria Biosynthetic Diversity.</title>
        <authorList>
            <person name="Kalkreuter E."/>
            <person name="Kautsar S.A."/>
            <person name="Yang D."/>
            <person name="Bader C.D."/>
            <person name="Teijaro C.N."/>
            <person name="Fluegel L."/>
            <person name="Davis C.M."/>
            <person name="Simpson J.R."/>
            <person name="Lauterbach L."/>
            <person name="Steele A.D."/>
            <person name="Gui C."/>
            <person name="Meng S."/>
            <person name="Li G."/>
            <person name="Viehrig K."/>
            <person name="Ye F."/>
            <person name="Su P."/>
            <person name="Kiefer A.F."/>
            <person name="Nichols A."/>
            <person name="Cepeda A.J."/>
            <person name="Yan W."/>
            <person name="Fan B."/>
            <person name="Jiang Y."/>
            <person name="Adhikari A."/>
            <person name="Zheng C.-J."/>
            <person name="Schuster L."/>
            <person name="Cowan T.M."/>
            <person name="Smanski M.J."/>
            <person name="Chevrette M.G."/>
            <person name="De Carvalho L.P.S."/>
            <person name="Shen B."/>
        </authorList>
    </citation>
    <scope>NUCLEOTIDE SEQUENCE [LARGE SCALE GENOMIC DNA]</scope>
    <source>
        <strain evidence="3 4">NPDC019275</strain>
    </source>
</reference>
<dbReference type="EMBL" id="JBIRYO010000008">
    <property type="protein sequence ID" value="MFI2474593.1"/>
    <property type="molecule type" value="Genomic_DNA"/>
</dbReference>
<organism evidence="3 4">
    <name type="scientific">Nocardia xishanensis</name>
    <dbReference type="NCBI Taxonomy" id="238964"/>
    <lineage>
        <taxon>Bacteria</taxon>
        <taxon>Bacillati</taxon>
        <taxon>Actinomycetota</taxon>
        <taxon>Actinomycetes</taxon>
        <taxon>Mycobacteriales</taxon>
        <taxon>Nocardiaceae</taxon>
        <taxon>Nocardia</taxon>
    </lineage>
</organism>
<keyword evidence="2" id="KW-1133">Transmembrane helix</keyword>
<accession>A0ABW7X0G2</accession>
<dbReference type="RefSeq" id="WP_397092771.1">
    <property type="nucleotide sequence ID" value="NZ_JBIRYO010000008.1"/>
</dbReference>
<feature type="region of interest" description="Disordered" evidence="1">
    <location>
        <begin position="40"/>
        <end position="62"/>
    </location>
</feature>
<dbReference type="Proteomes" id="UP001611415">
    <property type="component" value="Unassembled WGS sequence"/>
</dbReference>
<evidence type="ECO:0000313" key="4">
    <source>
        <dbReference type="Proteomes" id="UP001611415"/>
    </source>
</evidence>
<evidence type="ECO:0000256" key="1">
    <source>
        <dbReference type="SAM" id="MobiDB-lite"/>
    </source>
</evidence>
<evidence type="ECO:0000313" key="3">
    <source>
        <dbReference type="EMBL" id="MFI2474593.1"/>
    </source>
</evidence>